<keyword evidence="2 5" id="KW-0479">Metal-binding</keyword>
<sequence>MQAKPCYIIPVNLPPPVKHPRIWKPPSQATTARAVSMSTSDDWIRATTAADDDATAFWDYQLLFTSQRLETPDPISLKLADGAIPADFPSGTYYLTGPGLIADDHGSTVHPLDGHGYLRAFRIDGPTGEVKFSAKYVKTEAQLEERDPVNGSWKFTHRGPFSVLKGVKMVGNMKVMKNVANTSVLSWGGRLFCLWEGGVPYEVHAGTLDTIGSFDLIHDDGLIDLEELRVYGDAWDIAAGLVKPILFGVFKMSPKRILSHYKIDAQRNRLLIMSCNAEDMLLPRSHFTFYEFDSNFKLLQKSEFSISDHLMIHDWAFTNTHYILFTNRIKLDASGSMMAFCGLSPMISALTVNPSKSTTPIYLLPRFSKNDKHWRVPVEVPSQLWLLHVANAFEETDDESGNLLIQIHATICSYQWFNFHKLFGYNWKSDRLDPLLMNAREGGEELLPHLVQVSIKLDANGYCQKCNAGLLNNKWRRPSDFPVINTGCSGNRHTYVYAAASSGSRQALPHFPYDTVVKLNTLNKSVHMWYPGRRRFVGEPMFVPKGCAAEDDGYLLVVEYAVSLHICYLVILNPKRIGEADSVIARFEVPKFLTFPFGFHGIWTPNQ</sequence>
<proteinExistence type="inferred from homology"/>
<dbReference type="GO" id="GO:0016121">
    <property type="term" value="P:carotene catabolic process"/>
    <property type="evidence" value="ECO:0007669"/>
    <property type="project" value="TreeGrafter"/>
</dbReference>
<keyword evidence="4 5" id="KW-0408">Iron</keyword>
<keyword evidence="7" id="KW-1185">Reference proteome</keyword>
<organism evidence="6 7">
    <name type="scientific">Nepenthes gracilis</name>
    <name type="common">Slender pitcher plant</name>
    <dbReference type="NCBI Taxonomy" id="150966"/>
    <lineage>
        <taxon>Eukaryota</taxon>
        <taxon>Viridiplantae</taxon>
        <taxon>Streptophyta</taxon>
        <taxon>Embryophyta</taxon>
        <taxon>Tracheophyta</taxon>
        <taxon>Spermatophyta</taxon>
        <taxon>Magnoliopsida</taxon>
        <taxon>eudicotyledons</taxon>
        <taxon>Gunneridae</taxon>
        <taxon>Pentapetalae</taxon>
        <taxon>Caryophyllales</taxon>
        <taxon>Nepenthaceae</taxon>
        <taxon>Nepenthes</taxon>
    </lineage>
</organism>
<dbReference type="GO" id="GO:0046872">
    <property type="term" value="F:metal ion binding"/>
    <property type="evidence" value="ECO:0007669"/>
    <property type="project" value="UniProtKB-KW"/>
</dbReference>
<evidence type="ECO:0000256" key="1">
    <source>
        <dbReference type="ARBA" id="ARBA00006787"/>
    </source>
</evidence>
<evidence type="ECO:0000256" key="2">
    <source>
        <dbReference type="ARBA" id="ARBA00022723"/>
    </source>
</evidence>
<comment type="similarity">
    <text evidence="1">Belongs to the carotenoid oxygenase family.</text>
</comment>
<feature type="binding site" evidence="5">
    <location>
        <position position="388"/>
    </location>
    <ligand>
        <name>Fe cation</name>
        <dbReference type="ChEBI" id="CHEBI:24875"/>
        <note>catalytic</note>
    </ligand>
</feature>
<dbReference type="AlphaFoldDB" id="A0AAD3P709"/>
<evidence type="ECO:0000256" key="5">
    <source>
        <dbReference type="PIRSR" id="PIRSR604294-1"/>
    </source>
</evidence>
<name>A0AAD3P709_NEPGR</name>
<dbReference type="PANTHER" id="PTHR10543">
    <property type="entry name" value="BETA-CAROTENE DIOXYGENASE"/>
    <property type="match status" value="1"/>
</dbReference>
<protein>
    <recommendedName>
        <fullName evidence="8">Carotenoid cleavage dioxygenase 7</fullName>
    </recommendedName>
</protein>
<keyword evidence="3" id="KW-0560">Oxidoreductase</keyword>
<evidence type="ECO:0000313" key="7">
    <source>
        <dbReference type="Proteomes" id="UP001279734"/>
    </source>
</evidence>
<evidence type="ECO:0000256" key="3">
    <source>
        <dbReference type="ARBA" id="ARBA00022964"/>
    </source>
</evidence>
<keyword evidence="3" id="KW-0223">Dioxygenase</keyword>
<dbReference type="PANTHER" id="PTHR10543:SF37">
    <property type="entry name" value="CAROTENOID CLEAVAGE DIOXYGENASE 7, CHLOROPLASTIC"/>
    <property type="match status" value="1"/>
</dbReference>
<evidence type="ECO:0000256" key="4">
    <source>
        <dbReference type="ARBA" id="ARBA00023004"/>
    </source>
</evidence>
<comment type="caution">
    <text evidence="6">The sequence shown here is derived from an EMBL/GenBank/DDBJ whole genome shotgun (WGS) entry which is preliminary data.</text>
</comment>
<feature type="binding site" evidence="5">
    <location>
        <position position="600"/>
    </location>
    <ligand>
        <name>Fe cation</name>
        <dbReference type="ChEBI" id="CHEBI:24875"/>
        <note>catalytic</note>
    </ligand>
</feature>
<gene>
    <name evidence="6" type="ORF">Nepgr_002467</name>
</gene>
<dbReference type="EMBL" id="BSYO01000002">
    <property type="protein sequence ID" value="GMH00628.1"/>
    <property type="molecule type" value="Genomic_DNA"/>
</dbReference>
<feature type="binding site" evidence="5">
    <location>
        <position position="313"/>
    </location>
    <ligand>
        <name>Fe cation</name>
        <dbReference type="ChEBI" id="CHEBI:24875"/>
        <note>catalytic</note>
    </ligand>
</feature>
<reference evidence="6" key="1">
    <citation type="submission" date="2023-05" db="EMBL/GenBank/DDBJ databases">
        <title>Nepenthes gracilis genome sequencing.</title>
        <authorList>
            <person name="Fukushima K."/>
        </authorList>
    </citation>
    <scope>NUCLEOTIDE SEQUENCE</scope>
    <source>
        <strain evidence="6">SING2019-196</strain>
    </source>
</reference>
<dbReference type="Pfam" id="PF03055">
    <property type="entry name" value="RPE65"/>
    <property type="match status" value="1"/>
</dbReference>
<comment type="cofactor">
    <cofactor evidence="5">
        <name>Fe(2+)</name>
        <dbReference type="ChEBI" id="CHEBI:29033"/>
    </cofactor>
    <text evidence="5">Binds 1 Fe(2+) ion per subunit.</text>
</comment>
<dbReference type="GO" id="GO:0045549">
    <property type="term" value="F:9-cis-epoxycarotenoid dioxygenase activity"/>
    <property type="evidence" value="ECO:0007669"/>
    <property type="project" value="TreeGrafter"/>
</dbReference>
<evidence type="ECO:0000313" key="6">
    <source>
        <dbReference type="EMBL" id="GMH00628.1"/>
    </source>
</evidence>
<evidence type="ECO:0008006" key="8">
    <source>
        <dbReference type="Google" id="ProtNLM"/>
    </source>
</evidence>
<dbReference type="InterPro" id="IPR004294">
    <property type="entry name" value="Carotenoid_Oase"/>
</dbReference>
<dbReference type="GO" id="GO:0009570">
    <property type="term" value="C:chloroplast stroma"/>
    <property type="evidence" value="ECO:0007669"/>
    <property type="project" value="TreeGrafter"/>
</dbReference>
<dbReference type="Proteomes" id="UP001279734">
    <property type="component" value="Unassembled WGS sequence"/>
</dbReference>
<accession>A0AAD3P709</accession>